<feature type="domain" description="DUF4189" evidence="2">
    <location>
        <begin position="32"/>
        <end position="109"/>
    </location>
</feature>
<proteinExistence type="predicted"/>
<evidence type="ECO:0000256" key="1">
    <source>
        <dbReference type="SAM" id="SignalP"/>
    </source>
</evidence>
<accession>A0ABS0D806</accession>
<evidence type="ECO:0000313" key="3">
    <source>
        <dbReference type="EMBL" id="MBF6354606.1"/>
    </source>
</evidence>
<dbReference type="Proteomes" id="UP000707731">
    <property type="component" value="Unassembled WGS sequence"/>
</dbReference>
<evidence type="ECO:0000313" key="4">
    <source>
        <dbReference type="Proteomes" id="UP000707731"/>
    </source>
</evidence>
<name>A0ABS0D806_9NOCA</name>
<dbReference type="EMBL" id="JADLQN010000001">
    <property type="protein sequence ID" value="MBF6354606.1"/>
    <property type="molecule type" value="Genomic_DNA"/>
</dbReference>
<evidence type="ECO:0000259" key="2">
    <source>
        <dbReference type="Pfam" id="PF13827"/>
    </source>
</evidence>
<feature type="signal peptide" evidence="1">
    <location>
        <begin position="1"/>
        <end position="27"/>
    </location>
</feature>
<dbReference type="RefSeq" id="WP_195001345.1">
    <property type="nucleotide sequence ID" value="NZ_JADLQN010000001.1"/>
</dbReference>
<dbReference type="InterPro" id="IPR025240">
    <property type="entry name" value="DUF4189"/>
</dbReference>
<feature type="chain" id="PRO_5047249828" evidence="1">
    <location>
        <begin position="28"/>
        <end position="123"/>
    </location>
</feature>
<sequence length="123" mass="12604">MKKFFAAAAVMVATVASMLGAAAPAQADYGYYGAIATSRDGAYGIANNYGSYDDAEQAAVDACGGGGCRVMVSWSNGCGVLASSANMWSAAARSNYTAAREAALSRLADGWIVDWRCTAGYSL</sequence>
<organism evidence="3 4">
    <name type="scientific">Nocardia higoensis</name>
    <dbReference type="NCBI Taxonomy" id="228599"/>
    <lineage>
        <taxon>Bacteria</taxon>
        <taxon>Bacillati</taxon>
        <taxon>Actinomycetota</taxon>
        <taxon>Actinomycetes</taxon>
        <taxon>Mycobacteriales</taxon>
        <taxon>Nocardiaceae</taxon>
        <taxon>Nocardia</taxon>
    </lineage>
</organism>
<keyword evidence="1" id="KW-0732">Signal</keyword>
<gene>
    <name evidence="3" type="ORF">IU449_08640</name>
</gene>
<dbReference type="Pfam" id="PF13827">
    <property type="entry name" value="DUF4189"/>
    <property type="match status" value="1"/>
</dbReference>
<reference evidence="3 4" key="1">
    <citation type="submission" date="2020-10" db="EMBL/GenBank/DDBJ databases">
        <title>Identification of Nocardia species via Next-generation sequencing and recognition of intraspecies genetic diversity.</title>
        <authorList>
            <person name="Li P."/>
            <person name="Li P."/>
            <person name="Lu B."/>
        </authorList>
    </citation>
    <scope>NUCLEOTIDE SEQUENCE [LARGE SCALE GENOMIC DNA]</scope>
    <source>
        <strain evidence="3 4">BJ06-0143</strain>
    </source>
</reference>
<keyword evidence="4" id="KW-1185">Reference proteome</keyword>
<protein>
    <submittedName>
        <fullName evidence="3">DUF4189 domain-containing protein</fullName>
    </submittedName>
</protein>
<comment type="caution">
    <text evidence="3">The sequence shown here is derived from an EMBL/GenBank/DDBJ whole genome shotgun (WGS) entry which is preliminary data.</text>
</comment>